<gene>
    <name evidence="2" type="ORF">LzC2_36310</name>
</gene>
<organism evidence="2 3">
    <name type="scientific">Alienimonas chondri</name>
    <dbReference type="NCBI Taxonomy" id="2681879"/>
    <lineage>
        <taxon>Bacteria</taxon>
        <taxon>Pseudomonadati</taxon>
        <taxon>Planctomycetota</taxon>
        <taxon>Planctomycetia</taxon>
        <taxon>Planctomycetales</taxon>
        <taxon>Planctomycetaceae</taxon>
        <taxon>Alienimonas</taxon>
    </lineage>
</organism>
<feature type="transmembrane region" description="Helical" evidence="1">
    <location>
        <begin position="35"/>
        <end position="59"/>
    </location>
</feature>
<name>A0ABX1VLS5_9PLAN</name>
<keyword evidence="1" id="KW-1133">Transmembrane helix</keyword>
<accession>A0ABX1VLS5</accession>
<dbReference type="Proteomes" id="UP000609651">
    <property type="component" value="Unassembled WGS sequence"/>
</dbReference>
<comment type="caution">
    <text evidence="2">The sequence shown here is derived from an EMBL/GenBank/DDBJ whole genome shotgun (WGS) entry which is preliminary data.</text>
</comment>
<keyword evidence="1" id="KW-0472">Membrane</keyword>
<evidence type="ECO:0000313" key="3">
    <source>
        <dbReference type="Proteomes" id="UP000609651"/>
    </source>
</evidence>
<proteinExistence type="predicted"/>
<evidence type="ECO:0000256" key="1">
    <source>
        <dbReference type="SAM" id="Phobius"/>
    </source>
</evidence>
<dbReference type="RefSeq" id="WP_171189437.1">
    <property type="nucleotide sequence ID" value="NZ_WTPX01000163.1"/>
</dbReference>
<reference evidence="2 3" key="1">
    <citation type="journal article" date="2020" name="Syst. Appl. Microbiol.">
        <title>Alienimonas chondri sp. nov., a novel planctomycete isolated from the biofilm of the red alga Chondrus crispus.</title>
        <authorList>
            <person name="Vitorino I."/>
            <person name="Albuquerque L."/>
            <person name="Wiegand S."/>
            <person name="Kallscheuer N."/>
            <person name="da Costa M.S."/>
            <person name="Lobo-da-Cunha A."/>
            <person name="Jogler C."/>
            <person name="Lage O.M."/>
        </authorList>
    </citation>
    <scope>NUCLEOTIDE SEQUENCE [LARGE SCALE GENOMIC DNA]</scope>
    <source>
        <strain evidence="2 3">LzC2</strain>
    </source>
</reference>
<protein>
    <submittedName>
        <fullName evidence="2">Uncharacterized protein</fullName>
    </submittedName>
</protein>
<keyword evidence="3" id="KW-1185">Reference proteome</keyword>
<sequence>MRVSDWICPALALLGPPLAAWGGYGLGVGAAGALWTGSNLLAAGLTGGGALAGLSGALLGRPQAGAPEKGDDARSFAADAAVLEVLAPAAGRHPRGAAALKALAELLFEVHHPEHASVVAGCVEEQRDVTEGGAE</sequence>
<keyword evidence="1" id="KW-0812">Transmembrane</keyword>
<dbReference type="EMBL" id="WTPX01000163">
    <property type="protein sequence ID" value="NNJ27526.1"/>
    <property type="molecule type" value="Genomic_DNA"/>
</dbReference>
<evidence type="ECO:0000313" key="2">
    <source>
        <dbReference type="EMBL" id="NNJ27526.1"/>
    </source>
</evidence>